<name>A0A481Z9E4_9VIRU</name>
<accession>A0A481Z9E4</accession>
<proteinExistence type="predicted"/>
<protein>
    <submittedName>
        <fullName evidence="1">Ankyrin repeat protein</fullName>
    </submittedName>
</protein>
<organism evidence="1">
    <name type="scientific">Pithovirus LCPAC401</name>
    <dbReference type="NCBI Taxonomy" id="2506595"/>
    <lineage>
        <taxon>Viruses</taxon>
        <taxon>Pithoviruses</taxon>
    </lineage>
</organism>
<gene>
    <name evidence="1" type="ORF">LCPAC401_01360</name>
</gene>
<evidence type="ECO:0000313" key="1">
    <source>
        <dbReference type="EMBL" id="QBK92498.1"/>
    </source>
</evidence>
<sequence>MEVLRDHLDESTSYLILEYFINCGIDGTNYRLFTYKDIVYLNKKIRGWQYVMKWALANDDERMIEYAKSKFVEENKCYCGKLYCYSEECVTKEYMRYVSINPDDPSLGLHPGYMAEIRQEDLFNNYQSVFLMIIEHGNVNLAKYFRSIARCNFYSWNRKVVKKIIDRNLSTLECTKIIFGNEWEKYVENVFRYNT</sequence>
<reference evidence="1" key="1">
    <citation type="journal article" date="2019" name="MBio">
        <title>Virus Genomes from Deep Sea Sediments Expand the Ocean Megavirome and Support Independent Origins of Viral Gigantism.</title>
        <authorList>
            <person name="Backstrom D."/>
            <person name="Yutin N."/>
            <person name="Jorgensen S.L."/>
            <person name="Dharamshi J."/>
            <person name="Homa F."/>
            <person name="Zaremba-Niedwiedzka K."/>
            <person name="Spang A."/>
            <person name="Wolf Y.I."/>
            <person name="Koonin E.V."/>
            <person name="Ettema T.J."/>
        </authorList>
    </citation>
    <scope>NUCLEOTIDE SEQUENCE</scope>
</reference>
<dbReference type="EMBL" id="MK500578">
    <property type="protein sequence ID" value="QBK92498.1"/>
    <property type="molecule type" value="Genomic_DNA"/>
</dbReference>